<evidence type="ECO:0000313" key="3">
    <source>
        <dbReference type="EMBL" id="SCB36117.1"/>
    </source>
</evidence>
<dbReference type="OrthoDB" id="7356451at2"/>
<keyword evidence="1" id="KW-0472">Membrane</keyword>
<keyword evidence="4" id="KW-1185">Reference proteome</keyword>
<feature type="domain" description="TadE-like" evidence="2">
    <location>
        <begin position="17"/>
        <end position="59"/>
    </location>
</feature>
<dbReference type="Proteomes" id="UP000186228">
    <property type="component" value="Unassembled WGS sequence"/>
</dbReference>
<organism evidence="3 4">
    <name type="scientific">Rhizobium hainanense</name>
    <dbReference type="NCBI Taxonomy" id="52131"/>
    <lineage>
        <taxon>Bacteria</taxon>
        <taxon>Pseudomonadati</taxon>
        <taxon>Pseudomonadota</taxon>
        <taxon>Alphaproteobacteria</taxon>
        <taxon>Hyphomicrobiales</taxon>
        <taxon>Rhizobiaceae</taxon>
        <taxon>Rhizobium/Agrobacterium group</taxon>
        <taxon>Rhizobium</taxon>
    </lineage>
</organism>
<evidence type="ECO:0000259" key="2">
    <source>
        <dbReference type="Pfam" id="PF07811"/>
    </source>
</evidence>
<dbReference type="STRING" id="52131.GA0061100_1134"/>
<name>A0A1C3W7F4_9HYPH</name>
<proteinExistence type="predicted"/>
<evidence type="ECO:0000313" key="4">
    <source>
        <dbReference type="Proteomes" id="UP000186228"/>
    </source>
</evidence>
<dbReference type="AlphaFoldDB" id="A0A1C3W7F4"/>
<gene>
    <name evidence="3" type="ORF">GA0061100_1134</name>
</gene>
<dbReference type="InterPro" id="IPR012495">
    <property type="entry name" value="TadE-like_dom"/>
</dbReference>
<protein>
    <submittedName>
        <fullName evidence="3">TadE-like protein</fullName>
    </submittedName>
</protein>
<keyword evidence="1" id="KW-1133">Transmembrane helix</keyword>
<dbReference type="Pfam" id="PF07811">
    <property type="entry name" value="TadE"/>
    <property type="match status" value="1"/>
</dbReference>
<feature type="transmembrane region" description="Helical" evidence="1">
    <location>
        <begin position="21"/>
        <end position="45"/>
    </location>
</feature>
<keyword evidence="1" id="KW-0812">Transmembrane</keyword>
<sequence>MKQLARRLLQLQKSSSGASAVEFALVVPVFLLMLFGIIEFARLLWTTHALHETVIATARCMAIPQLECEDGGVYSADKVKTFAENKAAGWLLDIGFESIVLDHDASCNGVEEVSRVEINYQFVTAVPMLLTSFAGGTSLRAVSCYANQ</sequence>
<dbReference type="RefSeq" id="WP_075856233.1">
    <property type="nucleotide sequence ID" value="NZ_FMAC01000013.1"/>
</dbReference>
<accession>A0A1C3W7F4</accession>
<dbReference type="EMBL" id="FMAC01000013">
    <property type="protein sequence ID" value="SCB36117.1"/>
    <property type="molecule type" value="Genomic_DNA"/>
</dbReference>
<reference evidence="4" key="1">
    <citation type="submission" date="2016-08" db="EMBL/GenBank/DDBJ databases">
        <authorList>
            <person name="Varghese N."/>
            <person name="Submissions Spin"/>
        </authorList>
    </citation>
    <scope>NUCLEOTIDE SEQUENCE [LARGE SCALE GENOMIC DNA]</scope>
    <source>
        <strain evidence="4">CCBAU 57015</strain>
    </source>
</reference>
<evidence type="ECO:0000256" key="1">
    <source>
        <dbReference type="SAM" id="Phobius"/>
    </source>
</evidence>